<dbReference type="AlphaFoldDB" id="A0AAN8WC05"/>
<keyword evidence="2" id="KW-1185">Reference proteome</keyword>
<organism evidence="1 2">
    <name type="scientific">Halocaridina rubra</name>
    <name type="common">Hawaiian red shrimp</name>
    <dbReference type="NCBI Taxonomy" id="373956"/>
    <lineage>
        <taxon>Eukaryota</taxon>
        <taxon>Metazoa</taxon>
        <taxon>Ecdysozoa</taxon>
        <taxon>Arthropoda</taxon>
        <taxon>Crustacea</taxon>
        <taxon>Multicrustacea</taxon>
        <taxon>Malacostraca</taxon>
        <taxon>Eumalacostraca</taxon>
        <taxon>Eucarida</taxon>
        <taxon>Decapoda</taxon>
        <taxon>Pleocyemata</taxon>
        <taxon>Caridea</taxon>
        <taxon>Atyoidea</taxon>
        <taxon>Atyidae</taxon>
        <taxon>Halocaridina</taxon>
    </lineage>
</organism>
<proteinExistence type="predicted"/>
<name>A0AAN8WC05_HALRR</name>
<comment type="caution">
    <text evidence="1">The sequence shown here is derived from an EMBL/GenBank/DDBJ whole genome shotgun (WGS) entry which is preliminary data.</text>
</comment>
<dbReference type="Proteomes" id="UP001381693">
    <property type="component" value="Unassembled WGS sequence"/>
</dbReference>
<accession>A0AAN8WC05</accession>
<sequence length="160" mass="17361">MTSEFSGALWSSGAAVLCQEPVVAPTLLLELWVPLNIQTSFLVTFSTGAPMFTSLDLIQEIVYNYSDNVTGYVWDIPLLYTATGDYNITGNASNALNWVEYGSYIHVVPVVTDLWVASASCLCLSWTSGFNIVIDLPAAPNPPWRANVTATYSGGTLVRK</sequence>
<evidence type="ECO:0000313" key="2">
    <source>
        <dbReference type="Proteomes" id="UP001381693"/>
    </source>
</evidence>
<reference evidence="1 2" key="1">
    <citation type="submission" date="2023-11" db="EMBL/GenBank/DDBJ databases">
        <title>Halocaridina rubra genome assembly.</title>
        <authorList>
            <person name="Smith C."/>
        </authorList>
    </citation>
    <scope>NUCLEOTIDE SEQUENCE [LARGE SCALE GENOMIC DNA]</scope>
    <source>
        <strain evidence="1">EP-1</strain>
        <tissue evidence="1">Whole</tissue>
    </source>
</reference>
<protein>
    <submittedName>
        <fullName evidence="1">Uncharacterized protein</fullName>
    </submittedName>
</protein>
<gene>
    <name evidence="1" type="ORF">SK128_015026</name>
</gene>
<evidence type="ECO:0000313" key="1">
    <source>
        <dbReference type="EMBL" id="KAK7028910.1"/>
    </source>
</evidence>
<dbReference type="EMBL" id="JAXCGZ010022646">
    <property type="protein sequence ID" value="KAK7028910.1"/>
    <property type="molecule type" value="Genomic_DNA"/>
</dbReference>